<dbReference type="AlphaFoldDB" id="A0A8X7PZQ7"/>
<comment type="function">
    <text evidence="8">Involved in pre-mRNA splicing and cell cycle progression. Required for the spliceosome assembly and initiation of the DNA replication.</text>
</comment>
<accession>A0A8X7PZQ7</accession>
<keyword evidence="6" id="KW-0508">mRNA splicing</keyword>
<gene>
    <name evidence="11" type="ORF">Bca52824_068135</name>
</gene>
<dbReference type="FunFam" id="1.25.40.10:FF:000269">
    <property type="entry name" value="Crooked neck pre-mRNA-splicing factor 1"/>
    <property type="match status" value="1"/>
</dbReference>
<dbReference type="GO" id="GO:0071011">
    <property type="term" value="C:precatalytic spliceosome"/>
    <property type="evidence" value="ECO:0007669"/>
    <property type="project" value="TreeGrafter"/>
</dbReference>
<evidence type="ECO:0000259" key="10">
    <source>
        <dbReference type="Pfam" id="PF23233"/>
    </source>
</evidence>
<keyword evidence="5" id="KW-0677">Repeat</keyword>
<organism evidence="11 12">
    <name type="scientific">Brassica carinata</name>
    <name type="common">Ethiopian mustard</name>
    <name type="synonym">Abyssinian cabbage</name>
    <dbReference type="NCBI Taxonomy" id="52824"/>
    <lineage>
        <taxon>Eukaryota</taxon>
        <taxon>Viridiplantae</taxon>
        <taxon>Streptophyta</taxon>
        <taxon>Embryophyta</taxon>
        <taxon>Tracheophyta</taxon>
        <taxon>Spermatophyta</taxon>
        <taxon>Magnoliopsida</taxon>
        <taxon>eudicotyledons</taxon>
        <taxon>Gunneridae</taxon>
        <taxon>Pentapetalae</taxon>
        <taxon>rosids</taxon>
        <taxon>malvids</taxon>
        <taxon>Brassicales</taxon>
        <taxon>Brassicaceae</taxon>
        <taxon>Brassiceae</taxon>
        <taxon>Brassica</taxon>
    </lineage>
</organism>
<comment type="caution">
    <text evidence="11">The sequence shown here is derived from an EMBL/GenBank/DDBJ whole genome shotgun (WGS) entry which is preliminary data.</text>
</comment>
<dbReference type="FunFam" id="1.25.40.10:FF:000306">
    <property type="entry name" value="Cell cycle control protein cwf4"/>
    <property type="match status" value="1"/>
</dbReference>
<evidence type="ECO:0000256" key="1">
    <source>
        <dbReference type="ARBA" id="ARBA00004123"/>
    </source>
</evidence>
<dbReference type="GO" id="GO:0000974">
    <property type="term" value="C:Prp19 complex"/>
    <property type="evidence" value="ECO:0007669"/>
    <property type="project" value="TreeGrafter"/>
</dbReference>
<keyword evidence="4" id="KW-0747">Spliceosome</keyword>
<dbReference type="GO" id="GO:0071014">
    <property type="term" value="C:post-mRNA release spliceosomal complex"/>
    <property type="evidence" value="ECO:0007669"/>
    <property type="project" value="TreeGrafter"/>
</dbReference>
<evidence type="ECO:0000256" key="8">
    <source>
        <dbReference type="ARBA" id="ARBA00037040"/>
    </source>
</evidence>
<evidence type="ECO:0000313" key="11">
    <source>
        <dbReference type="EMBL" id="KAG2261056.1"/>
    </source>
</evidence>
<dbReference type="InterPro" id="IPR045075">
    <property type="entry name" value="Syf1-like"/>
</dbReference>
<evidence type="ECO:0000256" key="5">
    <source>
        <dbReference type="ARBA" id="ARBA00022737"/>
    </source>
</evidence>
<dbReference type="InterPro" id="IPR011990">
    <property type="entry name" value="TPR-like_helical_dom_sf"/>
</dbReference>
<reference evidence="11 12" key="1">
    <citation type="submission" date="2020-02" db="EMBL/GenBank/DDBJ databases">
        <authorList>
            <person name="Ma Q."/>
            <person name="Huang Y."/>
            <person name="Song X."/>
            <person name="Pei D."/>
        </authorList>
    </citation>
    <scope>NUCLEOTIDE SEQUENCE [LARGE SCALE GENOMIC DNA]</scope>
    <source>
        <strain evidence="11">Sxm20200214</strain>
        <tissue evidence="11">Leaf</tissue>
    </source>
</reference>
<evidence type="ECO:0000256" key="4">
    <source>
        <dbReference type="ARBA" id="ARBA00022728"/>
    </source>
</evidence>
<dbReference type="Pfam" id="PF23233">
    <property type="entry name" value="HAT_Syf1_CNRKL1_N"/>
    <property type="match status" value="2"/>
</dbReference>
<comment type="similarity">
    <text evidence="2">Belongs to the crooked-neck family.</text>
</comment>
<dbReference type="FunFam" id="1.25.40.10:FF:000048">
    <property type="entry name" value="Cell cycle control protein"/>
    <property type="match status" value="1"/>
</dbReference>
<evidence type="ECO:0000256" key="6">
    <source>
        <dbReference type="ARBA" id="ARBA00023187"/>
    </source>
</evidence>
<dbReference type="GO" id="GO:0071007">
    <property type="term" value="C:U2-type catalytic step 2 spliceosome"/>
    <property type="evidence" value="ECO:0007669"/>
    <property type="project" value="TreeGrafter"/>
</dbReference>
<feature type="domain" description="Pre-mRNA-splicing factor Syf1-like N-terminal HAT-repeats" evidence="10">
    <location>
        <begin position="328"/>
        <end position="491"/>
    </location>
</feature>
<protein>
    <recommendedName>
        <fullName evidence="10">Pre-mRNA-splicing factor Syf1-like N-terminal HAT-repeats domain-containing protein</fullName>
    </recommendedName>
</protein>
<keyword evidence="7" id="KW-0539">Nucleus</keyword>
<evidence type="ECO:0000313" key="12">
    <source>
        <dbReference type="Proteomes" id="UP000886595"/>
    </source>
</evidence>
<keyword evidence="12" id="KW-1185">Reference proteome</keyword>
<feature type="region of interest" description="Disordered" evidence="9">
    <location>
        <begin position="1"/>
        <end position="37"/>
    </location>
</feature>
<feature type="compositionally biased region" description="Basic and acidic residues" evidence="9">
    <location>
        <begin position="1"/>
        <end position="24"/>
    </location>
</feature>
<sequence>MSSDKDSSDRTPRYMPRKDTEVKLPRTTPVKNKTPASVQITAEQILREARERQESEIRPPKHKITDSSELSDYRLRSRKEFEDKIRRARGNVQVWVKYAQWEESQKDYARARSVWERALEGDYRNHTVWIKYAEFEMKNGFVNGARNVWDRAVALLPRVDQLWYKYAHMEKMLGNVAGARHVFERWMNWSPDQEGWLCYIDFELEFREFERARSIYERFVLCHPTVSAYIRYAKFEMKFGQVELARKVYERASSELHGDEEAETLYVAFAEFEEGCKEVERARGIYEYALAHVPKERADALYEKFIAFEKRYGGKEGIEDALVGKKRFQYEDEVRKNPLNYDSWFDYLRLEEEEAFIGNKDRIREIYERAIANVPPAEEKRYWQRYIYLWINYALYEEIETKDVERTRDVYRACLKLIPHNKFSFAKIWLLAAQFEIRQLNLTGARQILGNAIGKAPKDKIFKKYIEMELQLANIDRCRKLYERYLEWSPENCYAWRSYAEFEMSLSEKDRARGIFELAISQPALDMPELLWKTYIDFEISEKELERTRALYERLLDRTKHYKVWVSFAKFEASAAELKGEKDQEEVTTEIKKDCIRRARAIFERANGYYKNSAHKEERATLLEDWVTMEAGFGSLGDVGVVQSLLPKKLKKRKPISRDDGSTEYQEYTDYLFPDESQTTANLKILEAAHRWKKQKAGECV</sequence>
<dbReference type="InterPro" id="IPR055433">
    <property type="entry name" value="HAT_Syf1-like_N"/>
</dbReference>
<evidence type="ECO:0000256" key="9">
    <source>
        <dbReference type="SAM" id="MobiDB-lite"/>
    </source>
</evidence>
<dbReference type="SMART" id="SM00386">
    <property type="entry name" value="HAT"/>
    <property type="match status" value="14"/>
</dbReference>
<dbReference type="Gene3D" id="1.25.40.10">
    <property type="entry name" value="Tetratricopeptide repeat domain"/>
    <property type="match status" value="3"/>
</dbReference>
<dbReference type="EMBL" id="JAAMPC010000014">
    <property type="protein sequence ID" value="KAG2261056.1"/>
    <property type="molecule type" value="Genomic_DNA"/>
</dbReference>
<dbReference type="SUPFAM" id="SSF48452">
    <property type="entry name" value="TPR-like"/>
    <property type="match status" value="4"/>
</dbReference>
<proteinExistence type="inferred from homology"/>
<evidence type="ECO:0000256" key="7">
    <source>
        <dbReference type="ARBA" id="ARBA00023242"/>
    </source>
</evidence>
<dbReference type="OrthoDB" id="541719at2759"/>
<name>A0A8X7PZQ7_BRACI</name>
<evidence type="ECO:0000256" key="2">
    <source>
        <dbReference type="ARBA" id="ARBA00008644"/>
    </source>
</evidence>
<dbReference type="PANTHER" id="PTHR11246:SF3">
    <property type="entry name" value="CROOKED NECK-LIKE PROTEIN 1"/>
    <property type="match status" value="1"/>
</dbReference>
<keyword evidence="3" id="KW-0507">mRNA processing</keyword>
<dbReference type="InterPro" id="IPR003107">
    <property type="entry name" value="HAT"/>
</dbReference>
<evidence type="ECO:0000256" key="3">
    <source>
        <dbReference type="ARBA" id="ARBA00022664"/>
    </source>
</evidence>
<comment type="subcellular location">
    <subcellularLocation>
        <location evidence="1">Nucleus</location>
    </subcellularLocation>
</comment>
<dbReference type="PANTHER" id="PTHR11246">
    <property type="entry name" value="PRE-MRNA SPLICING FACTOR"/>
    <property type="match status" value="1"/>
</dbReference>
<dbReference type="Proteomes" id="UP000886595">
    <property type="component" value="Unassembled WGS sequence"/>
</dbReference>
<feature type="domain" description="Pre-mRNA-splicing factor Syf1-like N-terminal HAT-repeats" evidence="10">
    <location>
        <begin position="80"/>
        <end position="224"/>
    </location>
</feature>
<dbReference type="GO" id="GO:0000245">
    <property type="term" value="P:spliceosomal complex assembly"/>
    <property type="evidence" value="ECO:0007669"/>
    <property type="project" value="TreeGrafter"/>
</dbReference>